<sequence length="109" mass="12672">MAATTARNTVGRLNRAILSQRVLNRLRAVSLLCRRQLRDIILTARPSQARLVLTRRHLPFTRADLGNALFIDETSITPRGYDTCDCVLRLRDERNHENLRPCKRHTFTY</sequence>
<proteinExistence type="predicted"/>
<evidence type="ECO:0000313" key="2">
    <source>
        <dbReference type="Proteomes" id="UP001164746"/>
    </source>
</evidence>
<evidence type="ECO:0008006" key="3">
    <source>
        <dbReference type="Google" id="ProtNLM"/>
    </source>
</evidence>
<name>A0ABY7G4F5_MYAAR</name>
<evidence type="ECO:0000313" key="1">
    <source>
        <dbReference type="EMBL" id="WAR29315.1"/>
    </source>
</evidence>
<dbReference type="EMBL" id="CP111027">
    <property type="protein sequence ID" value="WAR29315.1"/>
    <property type="molecule type" value="Genomic_DNA"/>
</dbReference>
<gene>
    <name evidence="1" type="ORF">MAR_002883</name>
</gene>
<protein>
    <recommendedName>
        <fullName evidence="3">Transposase</fullName>
    </recommendedName>
</protein>
<organism evidence="1 2">
    <name type="scientific">Mya arenaria</name>
    <name type="common">Soft-shell clam</name>
    <dbReference type="NCBI Taxonomy" id="6604"/>
    <lineage>
        <taxon>Eukaryota</taxon>
        <taxon>Metazoa</taxon>
        <taxon>Spiralia</taxon>
        <taxon>Lophotrochozoa</taxon>
        <taxon>Mollusca</taxon>
        <taxon>Bivalvia</taxon>
        <taxon>Autobranchia</taxon>
        <taxon>Heteroconchia</taxon>
        <taxon>Euheterodonta</taxon>
        <taxon>Imparidentia</taxon>
        <taxon>Neoheterodontei</taxon>
        <taxon>Myida</taxon>
        <taxon>Myoidea</taxon>
        <taxon>Myidae</taxon>
        <taxon>Mya</taxon>
    </lineage>
</organism>
<accession>A0ABY7G4F5</accession>
<keyword evidence="2" id="KW-1185">Reference proteome</keyword>
<dbReference type="Proteomes" id="UP001164746">
    <property type="component" value="Chromosome 16"/>
</dbReference>
<reference evidence="1" key="1">
    <citation type="submission" date="2022-11" db="EMBL/GenBank/DDBJ databases">
        <title>Centuries of genome instability and evolution in soft-shell clam transmissible cancer (bioRxiv).</title>
        <authorList>
            <person name="Hart S.F.M."/>
            <person name="Yonemitsu M.A."/>
            <person name="Giersch R.M."/>
            <person name="Beal B.F."/>
            <person name="Arriagada G."/>
            <person name="Davis B.W."/>
            <person name="Ostrander E.A."/>
            <person name="Goff S.P."/>
            <person name="Metzger M.J."/>
        </authorList>
    </citation>
    <scope>NUCLEOTIDE SEQUENCE</scope>
    <source>
        <strain evidence="1">MELC-2E11</strain>
        <tissue evidence="1">Siphon/mantle</tissue>
    </source>
</reference>